<dbReference type="Pfam" id="PF07690">
    <property type="entry name" value="MFS_1"/>
    <property type="match status" value="1"/>
</dbReference>
<comment type="similarity">
    <text evidence="7">Belongs to the major facilitator superfamily. Allantoate permease family.</text>
</comment>
<dbReference type="PANTHER" id="PTHR43791">
    <property type="entry name" value="PERMEASE-RELATED"/>
    <property type="match status" value="1"/>
</dbReference>
<evidence type="ECO:0000256" key="4">
    <source>
        <dbReference type="ARBA" id="ARBA00022692"/>
    </source>
</evidence>
<dbReference type="KEGG" id="slb:AWJ20_159"/>
<evidence type="ECO:0000256" key="1">
    <source>
        <dbReference type="ARBA" id="ARBA00004651"/>
    </source>
</evidence>
<gene>
    <name evidence="10" type="primary">SEO1</name>
    <name evidence="10" type="ORF">AWJ20_159</name>
</gene>
<dbReference type="GeneID" id="30033408"/>
<dbReference type="GO" id="GO:0005886">
    <property type="term" value="C:plasma membrane"/>
    <property type="evidence" value="ECO:0007669"/>
    <property type="project" value="UniProtKB-SubCell"/>
</dbReference>
<keyword evidence="11" id="KW-1185">Reference proteome</keyword>
<evidence type="ECO:0000256" key="2">
    <source>
        <dbReference type="ARBA" id="ARBA00022448"/>
    </source>
</evidence>
<dbReference type="FunFam" id="1.20.1250.20:FF:000386">
    <property type="entry name" value="MFS general substrate transporter"/>
    <property type="match status" value="1"/>
</dbReference>
<dbReference type="GO" id="GO:0022857">
    <property type="term" value="F:transmembrane transporter activity"/>
    <property type="evidence" value="ECO:0007669"/>
    <property type="project" value="InterPro"/>
</dbReference>
<keyword evidence="5 8" id="KW-1133">Transmembrane helix</keyword>
<evidence type="ECO:0000256" key="6">
    <source>
        <dbReference type="ARBA" id="ARBA00023136"/>
    </source>
</evidence>
<feature type="transmembrane region" description="Helical" evidence="8">
    <location>
        <begin position="417"/>
        <end position="438"/>
    </location>
</feature>
<feature type="transmembrane region" description="Helical" evidence="8">
    <location>
        <begin position="82"/>
        <end position="100"/>
    </location>
</feature>
<proteinExistence type="inferred from homology"/>
<feature type="transmembrane region" description="Helical" evidence="8">
    <location>
        <begin position="481"/>
        <end position="504"/>
    </location>
</feature>
<organism evidence="10 11">
    <name type="scientific">Sugiyamaella lignohabitans</name>
    <dbReference type="NCBI Taxonomy" id="796027"/>
    <lineage>
        <taxon>Eukaryota</taxon>
        <taxon>Fungi</taxon>
        <taxon>Dikarya</taxon>
        <taxon>Ascomycota</taxon>
        <taxon>Saccharomycotina</taxon>
        <taxon>Dipodascomycetes</taxon>
        <taxon>Dipodascales</taxon>
        <taxon>Trichomonascaceae</taxon>
        <taxon>Sugiyamaella</taxon>
    </lineage>
</organism>
<dbReference type="FunFam" id="1.20.1250.20:FF:000065">
    <property type="entry name" value="Putative MFS pantothenate transporter"/>
    <property type="match status" value="1"/>
</dbReference>
<keyword evidence="6 8" id="KW-0472">Membrane</keyword>
<feature type="transmembrane region" description="Helical" evidence="8">
    <location>
        <begin position="450"/>
        <end position="469"/>
    </location>
</feature>
<dbReference type="Gene3D" id="1.20.1250.20">
    <property type="entry name" value="MFS general substrate transporter like domains"/>
    <property type="match status" value="2"/>
</dbReference>
<evidence type="ECO:0000259" key="9">
    <source>
        <dbReference type="PROSITE" id="PS50850"/>
    </source>
</evidence>
<accession>A0A167CNR4</accession>
<dbReference type="InterPro" id="IPR011701">
    <property type="entry name" value="MFS"/>
</dbReference>
<dbReference type="Proteomes" id="UP000189580">
    <property type="component" value="Chromosome a"/>
</dbReference>
<evidence type="ECO:0000256" key="8">
    <source>
        <dbReference type="SAM" id="Phobius"/>
    </source>
</evidence>
<feature type="transmembrane region" description="Helical" evidence="8">
    <location>
        <begin position="361"/>
        <end position="380"/>
    </location>
</feature>
<feature type="transmembrane region" description="Helical" evidence="8">
    <location>
        <begin position="392"/>
        <end position="411"/>
    </location>
</feature>
<dbReference type="SUPFAM" id="SSF103473">
    <property type="entry name" value="MFS general substrate transporter"/>
    <property type="match status" value="1"/>
</dbReference>
<feature type="transmembrane region" description="Helical" evidence="8">
    <location>
        <begin position="249"/>
        <end position="269"/>
    </location>
</feature>
<dbReference type="PANTHER" id="PTHR43791:SF39">
    <property type="entry name" value="TRANSPORTER LIZ1_SEO1, PUTATIVE (AFU_ORTHOLOGUE AFUA_3G00980)-RELATED"/>
    <property type="match status" value="1"/>
</dbReference>
<feature type="transmembrane region" description="Helical" evidence="8">
    <location>
        <begin position="182"/>
        <end position="206"/>
    </location>
</feature>
<dbReference type="InterPro" id="IPR036259">
    <property type="entry name" value="MFS_trans_sf"/>
</dbReference>
<evidence type="ECO:0000256" key="7">
    <source>
        <dbReference type="ARBA" id="ARBA00037968"/>
    </source>
</evidence>
<name>A0A167CNR4_9ASCO</name>
<evidence type="ECO:0000256" key="5">
    <source>
        <dbReference type="ARBA" id="ARBA00022989"/>
    </source>
</evidence>
<evidence type="ECO:0000313" key="11">
    <source>
        <dbReference type="Proteomes" id="UP000189580"/>
    </source>
</evidence>
<dbReference type="OrthoDB" id="3639251at2759"/>
<feature type="transmembrane region" description="Helical" evidence="8">
    <location>
        <begin position="218"/>
        <end position="237"/>
    </location>
</feature>
<keyword evidence="4 8" id="KW-0812">Transmembrane</keyword>
<dbReference type="PROSITE" id="PS50850">
    <property type="entry name" value="MFS"/>
    <property type="match status" value="1"/>
</dbReference>
<keyword evidence="2" id="KW-0813">Transport</keyword>
<sequence length="527" mass="59644">MPRIKKPGPLLSDPYSTIGYQAMSSSIESISKTAEYPVEERQLSSFDDVSEIEELERRKGWKYRLASVIWDSADKGKDERALLFKLDIFFLSSIMLGYFIKTLDMNNINTAYINGMQEDLKMKGSDLNLIQTCWTVGYIVGQFPSNLILHRVSPRYYLGALEIMWSILTVLRITCNTLPKMYAISFFIGLLEAGFFPAVEFLLGSWYLPDELTKRSTLFAVSGTAASMVTGYLQAAIIKTLSHKKLASYKYLFVLDAVISFPIALYTMVANPDTPAYTTSWYLNDRDKKIAIARTTKYSGAKHPPKRKIGKDTLKRTFSTWHIFLFPVIFLAFNNTCNSSSQPTFQSWLKSLGYTPVEYNVYPTAVNGAGIGFALVVAWISDAFNGLNWPFVLLYFFLQALGSLFLAIWHIPRGLHWFSYFLVGIPTAWGQPMIFAWVNRLLSGDTDKRLLTVTATNNLAYVTNAWVPILTWNAGDMPRYFIGFTYNATLAVVGFILTISAIFLERRDKQTRKISEAEAHSSEVQDA</sequence>
<evidence type="ECO:0000256" key="3">
    <source>
        <dbReference type="ARBA" id="ARBA00022475"/>
    </source>
</evidence>
<feature type="domain" description="Major facilitator superfamily (MFS) profile" evidence="9">
    <location>
        <begin position="90"/>
        <end position="512"/>
    </location>
</feature>
<dbReference type="RefSeq" id="XP_018734409.1">
    <property type="nucleotide sequence ID" value="XM_018878481.1"/>
</dbReference>
<dbReference type="InterPro" id="IPR020846">
    <property type="entry name" value="MFS_dom"/>
</dbReference>
<comment type="subcellular location">
    <subcellularLocation>
        <location evidence="1">Cell membrane</location>
        <topology evidence="1">Multi-pass membrane protein</topology>
    </subcellularLocation>
</comment>
<evidence type="ECO:0000313" key="10">
    <source>
        <dbReference type="EMBL" id="ANB11932.1"/>
    </source>
</evidence>
<protein>
    <submittedName>
        <fullName evidence="10">Putative permease SEO1</fullName>
    </submittedName>
</protein>
<dbReference type="EMBL" id="CP014501">
    <property type="protein sequence ID" value="ANB11932.1"/>
    <property type="molecule type" value="Genomic_DNA"/>
</dbReference>
<keyword evidence="3" id="KW-1003">Cell membrane</keyword>
<dbReference type="AlphaFoldDB" id="A0A167CNR4"/>
<reference evidence="10 11" key="1">
    <citation type="submission" date="2016-02" db="EMBL/GenBank/DDBJ databases">
        <title>Complete genome sequence and transcriptome regulation of the pentose utilising yeast Sugiyamaella lignohabitans.</title>
        <authorList>
            <person name="Bellasio M."/>
            <person name="Peymann A."/>
            <person name="Valli M."/>
            <person name="Sipitzky M."/>
            <person name="Graf A."/>
            <person name="Sauer M."/>
            <person name="Marx H."/>
            <person name="Mattanovich D."/>
        </authorList>
    </citation>
    <scope>NUCLEOTIDE SEQUENCE [LARGE SCALE GENOMIC DNA]</scope>
    <source>
        <strain evidence="10 11">CBS 10342</strain>
    </source>
</reference>